<keyword evidence="6" id="KW-1185">Reference proteome</keyword>
<dbReference type="Pfam" id="PF00929">
    <property type="entry name" value="RNase_T"/>
    <property type="match status" value="1"/>
</dbReference>
<evidence type="ECO:0000313" key="6">
    <source>
        <dbReference type="Proteomes" id="UP000587991"/>
    </source>
</evidence>
<dbReference type="InterPro" id="IPR013520">
    <property type="entry name" value="Ribonucl_H"/>
</dbReference>
<evidence type="ECO:0000259" key="4">
    <source>
        <dbReference type="SMART" id="SM00479"/>
    </source>
</evidence>
<dbReference type="PANTHER" id="PTHR23044:SF61">
    <property type="entry name" value="3'-5' EXORIBONUCLEASE 1-RELATED"/>
    <property type="match status" value="1"/>
</dbReference>
<feature type="domain" description="Exonuclease" evidence="4">
    <location>
        <begin position="9"/>
        <end position="188"/>
    </location>
</feature>
<dbReference type="EMBL" id="JABAIM010000001">
    <property type="protein sequence ID" value="NLR74355.1"/>
    <property type="molecule type" value="Genomic_DNA"/>
</dbReference>
<name>A0A847S6B6_9NEIS</name>
<dbReference type="AlphaFoldDB" id="A0A847S6B6"/>
<dbReference type="PANTHER" id="PTHR23044">
    <property type="entry name" value="3'-5' EXONUCLEASE ERI1-RELATED"/>
    <property type="match status" value="1"/>
</dbReference>
<keyword evidence="2" id="KW-0378">Hydrolase</keyword>
<dbReference type="SMART" id="SM00479">
    <property type="entry name" value="EXOIII"/>
    <property type="match status" value="1"/>
</dbReference>
<dbReference type="Proteomes" id="UP000587991">
    <property type="component" value="Unassembled WGS sequence"/>
</dbReference>
<keyword evidence="1" id="KW-0540">Nuclease</keyword>
<dbReference type="InterPro" id="IPR051274">
    <property type="entry name" value="3-5_Exoribonuclease"/>
</dbReference>
<gene>
    <name evidence="5" type="ORF">HF682_04200</name>
</gene>
<dbReference type="GO" id="GO:0000175">
    <property type="term" value="F:3'-5'-RNA exonuclease activity"/>
    <property type="evidence" value="ECO:0007669"/>
    <property type="project" value="InterPro"/>
</dbReference>
<proteinExistence type="predicted"/>
<evidence type="ECO:0000256" key="2">
    <source>
        <dbReference type="ARBA" id="ARBA00022801"/>
    </source>
</evidence>
<dbReference type="GO" id="GO:0006259">
    <property type="term" value="P:DNA metabolic process"/>
    <property type="evidence" value="ECO:0007669"/>
    <property type="project" value="UniProtKB-ARBA"/>
</dbReference>
<dbReference type="InterPro" id="IPR036397">
    <property type="entry name" value="RNaseH_sf"/>
</dbReference>
<organism evidence="5 6">
    <name type="scientific">Leeia aquatica</name>
    <dbReference type="NCBI Taxonomy" id="2725557"/>
    <lineage>
        <taxon>Bacteria</taxon>
        <taxon>Pseudomonadati</taxon>
        <taxon>Pseudomonadota</taxon>
        <taxon>Betaproteobacteria</taxon>
        <taxon>Neisseriales</taxon>
        <taxon>Leeiaceae</taxon>
        <taxon>Leeia</taxon>
    </lineage>
</organism>
<evidence type="ECO:0000256" key="3">
    <source>
        <dbReference type="ARBA" id="ARBA00022839"/>
    </source>
</evidence>
<sequence>MDHPYTPTHYLLVDFEATCCDQGSVPRQEMEIIEVGAVMVDSASLGMVGEFQSFVRPQRHPRLTAFCSRLTHITQAEVDAAPTFPEVCARWKTWLGGFPDYLFCSWGDYDRTQLEQDCALHRVPYPMRSGHLNVKRQFARQQHLPRPLGLGQAVALAGLTFIGTHHRGIDDARNIAQLLPFIFGEARVPR</sequence>
<dbReference type="CDD" id="cd06133">
    <property type="entry name" value="ERI-1_3'hExo_like"/>
    <property type="match status" value="1"/>
</dbReference>
<dbReference type="InterPro" id="IPR012337">
    <property type="entry name" value="RNaseH-like_sf"/>
</dbReference>
<reference evidence="5 6" key="1">
    <citation type="submission" date="2020-04" db="EMBL/GenBank/DDBJ databases">
        <title>Draft genome of Leeia sp. IMCC25680.</title>
        <authorList>
            <person name="Song J."/>
            <person name="Cho J.-C."/>
        </authorList>
    </citation>
    <scope>NUCLEOTIDE SEQUENCE [LARGE SCALE GENOMIC DNA]</scope>
    <source>
        <strain evidence="5 6">IMCC25680</strain>
    </source>
</reference>
<comment type="caution">
    <text evidence="5">The sequence shown here is derived from an EMBL/GenBank/DDBJ whole genome shotgun (WGS) entry which is preliminary data.</text>
</comment>
<dbReference type="InterPro" id="IPR047201">
    <property type="entry name" value="ERI-1_3'hExo-like"/>
</dbReference>
<evidence type="ECO:0000313" key="5">
    <source>
        <dbReference type="EMBL" id="NLR74355.1"/>
    </source>
</evidence>
<protein>
    <submittedName>
        <fullName evidence="5">Exonuclease domain-containing protein</fullName>
    </submittedName>
</protein>
<evidence type="ECO:0000256" key="1">
    <source>
        <dbReference type="ARBA" id="ARBA00022722"/>
    </source>
</evidence>
<dbReference type="SUPFAM" id="SSF53098">
    <property type="entry name" value="Ribonuclease H-like"/>
    <property type="match status" value="1"/>
</dbReference>
<accession>A0A847S6B6</accession>
<keyword evidence="3 5" id="KW-0269">Exonuclease</keyword>
<dbReference type="Gene3D" id="3.30.420.10">
    <property type="entry name" value="Ribonuclease H-like superfamily/Ribonuclease H"/>
    <property type="match status" value="1"/>
</dbReference>
<dbReference type="GO" id="GO:0003676">
    <property type="term" value="F:nucleic acid binding"/>
    <property type="evidence" value="ECO:0007669"/>
    <property type="project" value="InterPro"/>
</dbReference>